<evidence type="ECO:0000256" key="1">
    <source>
        <dbReference type="ARBA" id="ARBA00004571"/>
    </source>
</evidence>
<keyword evidence="8 16" id="KW-0675">Receptor</keyword>
<dbReference type="GO" id="GO:0038023">
    <property type="term" value="F:signaling receptor activity"/>
    <property type="evidence" value="ECO:0007669"/>
    <property type="project" value="InterPro"/>
</dbReference>
<comment type="similarity">
    <text evidence="2 10 11">Belongs to the TonB-dependent receptor family.</text>
</comment>
<dbReference type="AlphaFoldDB" id="A0A482J453"/>
<dbReference type="Gene3D" id="2.40.170.20">
    <property type="entry name" value="TonB-dependent receptor, beta-barrel domain"/>
    <property type="match status" value="1"/>
</dbReference>
<dbReference type="EMBL" id="CP037901">
    <property type="protein sequence ID" value="QBP13774.1"/>
    <property type="molecule type" value="Genomic_DNA"/>
</dbReference>
<evidence type="ECO:0000256" key="6">
    <source>
        <dbReference type="ARBA" id="ARBA00023077"/>
    </source>
</evidence>
<evidence type="ECO:0000256" key="13">
    <source>
        <dbReference type="SAM" id="SignalP"/>
    </source>
</evidence>
<keyword evidence="7 10" id="KW-0472">Membrane</keyword>
<dbReference type="PANTHER" id="PTHR30442:SF0">
    <property type="entry name" value="FE(3+) DICITRATE TRANSPORT PROTEIN FECA"/>
    <property type="match status" value="1"/>
</dbReference>
<dbReference type="Gene3D" id="2.170.130.10">
    <property type="entry name" value="TonB-dependent receptor, plug domain"/>
    <property type="match status" value="1"/>
</dbReference>
<keyword evidence="3 10" id="KW-0813">Transport</keyword>
<dbReference type="Pfam" id="PF00593">
    <property type="entry name" value="TonB_dep_Rec_b-barrel"/>
    <property type="match status" value="1"/>
</dbReference>
<evidence type="ECO:0000256" key="9">
    <source>
        <dbReference type="ARBA" id="ARBA00023237"/>
    </source>
</evidence>
<evidence type="ECO:0000313" key="16">
    <source>
        <dbReference type="EMBL" id="QBP13774.1"/>
    </source>
</evidence>
<dbReference type="GO" id="GO:0015891">
    <property type="term" value="P:siderophore transport"/>
    <property type="evidence" value="ECO:0007669"/>
    <property type="project" value="InterPro"/>
</dbReference>
<evidence type="ECO:0000256" key="3">
    <source>
        <dbReference type="ARBA" id="ARBA00022448"/>
    </source>
</evidence>
<feature type="domain" description="TonB-dependent receptor-like beta-barrel" evidence="14">
    <location>
        <begin position="261"/>
        <end position="685"/>
    </location>
</feature>
<evidence type="ECO:0000259" key="14">
    <source>
        <dbReference type="Pfam" id="PF00593"/>
    </source>
</evidence>
<keyword evidence="13" id="KW-0732">Signal</keyword>
<keyword evidence="9 10" id="KW-0998">Cell outer membrane</keyword>
<feature type="region of interest" description="Disordered" evidence="12">
    <location>
        <begin position="625"/>
        <end position="646"/>
    </location>
</feature>
<evidence type="ECO:0000313" key="17">
    <source>
        <dbReference type="Proteomes" id="UP000253772"/>
    </source>
</evidence>
<name>A0A482J453_9BURK</name>
<dbReference type="InterPro" id="IPR000531">
    <property type="entry name" value="Beta-barrel_TonB"/>
</dbReference>
<dbReference type="Pfam" id="PF07715">
    <property type="entry name" value="Plug"/>
    <property type="match status" value="1"/>
</dbReference>
<organism evidence="16 17">
    <name type="scientific">Cupriavidus metallidurans</name>
    <dbReference type="NCBI Taxonomy" id="119219"/>
    <lineage>
        <taxon>Bacteria</taxon>
        <taxon>Pseudomonadati</taxon>
        <taxon>Pseudomonadota</taxon>
        <taxon>Betaproteobacteria</taxon>
        <taxon>Burkholderiales</taxon>
        <taxon>Burkholderiaceae</taxon>
        <taxon>Cupriavidus</taxon>
    </lineage>
</organism>
<dbReference type="Proteomes" id="UP000253772">
    <property type="component" value="Chromosome c2"/>
</dbReference>
<evidence type="ECO:0000256" key="4">
    <source>
        <dbReference type="ARBA" id="ARBA00022452"/>
    </source>
</evidence>
<reference evidence="16 17" key="1">
    <citation type="submission" date="2019-03" db="EMBL/GenBank/DDBJ databases">
        <title>Comparative insights into the high quality Complete genome sequence of highly metal resistant Cupriavidus metallidurans strain BS1 isolated from a gold-copper mine.</title>
        <authorList>
            <person name="Mazhar H.S."/>
            <person name="Rensing C."/>
        </authorList>
    </citation>
    <scope>NUCLEOTIDE SEQUENCE [LARGE SCALE GENOMIC DNA]</scope>
    <source>
        <strain evidence="16 17">BS1</strain>
    </source>
</reference>
<dbReference type="PROSITE" id="PS52016">
    <property type="entry name" value="TONB_DEPENDENT_REC_3"/>
    <property type="match status" value="1"/>
</dbReference>
<evidence type="ECO:0000256" key="8">
    <source>
        <dbReference type="ARBA" id="ARBA00023170"/>
    </source>
</evidence>
<keyword evidence="5 10" id="KW-0812">Transmembrane</keyword>
<accession>A0A482J453</accession>
<dbReference type="InterPro" id="IPR012910">
    <property type="entry name" value="Plug_dom"/>
</dbReference>
<gene>
    <name evidence="16" type="ORF">DDF84_029830</name>
</gene>
<dbReference type="SUPFAM" id="SSF56935">
    <property type="entry name" value="Porins"/>
    <property type="match status" value="1"/>
</dbReference>
<dbReference type="GO" id="GO:0009279">
    <property type="term" value="C:cell outer membrane"/>
    <property type="evidence" value="ECO:0007669"/>
    <property type="project" value="UniProtKB-SubCell"/>
</dbReference>
<evidence type="ECO:0000256" key="7">
    <source>
        <dbReference type="ARBA" id="ARBA00023136"/>
    </source>
</evidence>
<dbReference type="NCBIfam" id="TIGR01783">
    <property type="entry name" value="TonB-siderophor"/>
    <property type="match status" value="1"/>
</dbReference>
<evidence type="ECO:0000256" key="12">
    <source>
        <dbReference type="SAM" id="MobiDB-lite"/>
    </source>
</evidence>
<evidence type="ECO:0000259" key="15">
    <source>
        <dbReference type="Pfam" id="PF07715"/>
    </source>
</evidence>
<keyword evidence="4 10" id="KW-1134">Transmembrane beta strand</keyword>
<feature type="chain" id="PRO_5019738285" evidence="13">
    <location>
        <begin position="34"/>
        <end position="717"/>
    </location>
</feature>
<feature type="domain" description="TonB-dependent receptor plug" evidence="15">
    <location>
        <begin position="61"/>
        <end position="174"/>
    </location>
</feature>
<comment type="subcellular location">
    <subcellularLocation>
        <location evidence="1 10">Cell outer membrane</location>
        <topology evidence="1 10">Multi-pass membrane protein</topology>
    </subcellularLocation>
</comment>
<evidence type="ECO:0000256" key="5">
    <source>
        <dbReference type="ARBA" id="ARBA00022692"/>
    </source>
</evidence>
<evidence type="ECO:0000256" key="11">
    <source>
        <dbReference type="RuleBase" id="RU003357"/>
    </source>
</evidence>
<dbReference type="InterPro" id="IPR039426">
    <property type="entry name" value="TonB-dep_rcpt-like"/>
</dbReference>
<proteinExistence type="inferred from homology"/>
<dbReference type="InterPro" id="IPR036942">
    <property type="entry name" value="Beta-barrel_TonB_sf"/>
</dbReference>
<keyword evidence="6 11" id="KW-0798">TonB box</keyword>
<dbReference type="GO" id="GO:0015343">
    <property type="term" value="F:siderophore-iron transmembrane transporter activity"/>
    <property type="evidence" value="ECO:0007669"/>
    <property type="project" value="InterPro"/>
</dbReference>
<feature type="signal peptide" evidence="13">
    <location>
        <begin position="1"/>
        <end position="33"/>
    </location>
</feature>
<dbReference type="OrthoDB" id="9760494at2"/>
<protein>
    <submittedName>
        <fullName evidence="16">TonB-dependent siderophore receptor</fullName>
    </submittedName>
</protein>
<dbReference type="CDD" id="cd01347">
    <property type="entry name" value="ligand_gated_channel"/>
    <property type="match status" value="1"/>
</dbReference>
<sequence length="717" mass="78220">MFTVLPAFRLTLCATGVALLALPLASRSQTAPAVTRADETTLNAVTVVGNWLEAPNEEKVLEHPGARTIVDREAIVETGANNVRDVLKRVPGVQVQDNNGTGGSDISLNVGVRGLTSRLSPRSTILMDGVPLAVAPYGQPQLSMAPTSLGNLAAVDVVRGAGSVRYGPQNVGGIINFVTRPIPQTFAADASVSTDIYSHGGNAKANPTAFIGGTNDNGLGGALLYSGVHGNGYRESNDNVDIDDLMLKGAYRISKTDELSAAFHYYEAHAGMPGGLTPEQFAANPFQSTRPFDDFSGRRTDFSLKYAHNDNNRKFEVLTYYTDSFRGSTLEQPNGSQMRLTKSPRNYHVFAIEPRYSQLFRTGSVSNEISVGYRYLREASSERATRTALYTPGSVYAPDLPANLYQSSDGGTTANAIYIDDTINWGKWTITPGLRYEFIRSNITDNVTGKRTDNSANEPLPSVSVMYHVTDNWTAFANAGVSFGPVQYFQINRTTNGLTPEKAKTYEIGTHFNDVHGWGGELTLFNINFDDELQLRAGRNGSQDAWTNLGATKHRGIESGLRFDFGSLTKTLAGLTAYATYTFTDATYQQGAFAGRDLPFYSRHVATLGMRYARDRWSINVDGYAQSKQHSPGDPAGDNPVYQTQQSADGSLGDIPGYALLNMRMGYDFGKAAQNLKLAVGIKNLFDRRYFTRSTDNNRGMYVGMPRTFYIQASLAY</sequence>
<dbReference type="InterPro" id="IPR010105">
    <property type="entry name" value="TonB_sidphr_rcpt"/>
</dbReference>
<evidence type="ECO:0000256" key="10">
    <source>
        <dbReference type="PROSITE-ProRule" id="PRU01360"/>
    </source>
</evidence>
<evidence type="ECO:0000256" key="2">
    <source>
        <dbReference type="ARBA" id="ARBA00009810"/>
    </source>
</evidence>
<dbReference type="PANTHER" id="PTHR30442">
    <property type="entry name" value="IRON III DICITRATE TRANSPORT PROTEIN FECA"/>
    <property type="match status" value="1"/>
</dbReference>
<dbReference type="InterPro" id="IPR037066">
    <property type="entry name" value="Plug_dom_sf"/>
</dbReference>